<dbReference type="InterPro" id="IPR036879">
    <property type="entry name" value="TF_MADSbox_sf"/>
</dbReference>
<keyword evidence="5" id="KW-0539">Nucleus</keyword>
<protein>
    <submittedName>
        <fullName evidence="7">Type I MADS box transcription factor</fullName>
    </submittedName>
</protein>
<dbReference type="AlphaFoldDB" id="B6DT61"/>
<keyword evidence="3" id="KW-0238">DNA-binding</keyword>
<dbReference type="GO" id="GO:0003677">
    <property type="term" value="F:DNA binding"/>
    <property type="evidence" value="ECO:0007669"/>
    <property type="project" value="UniProtKB-KW"/>
</dbReference>
<feature type="domain" description="MADS-box" evidence="6">
    <location>
        <begin position="1"/>
        <end position="39"/>
    </location>
</feature>
<dbReference type="PROSITE" id="PS50066">
    <property type="entry name" value="MADS_BOX_2"/>
    <property type="match status" value="1"/>
</dbReference>
<evidence type="ECO:0000256" key="2">
    <source>
        <dbReference type="ARBA" id="ARBA00023015"/>
    </source>
</evidence>
<gene>
    <name evidence="7" type="primary">MADSy4</name>
</gene>
<dbReference type="GO" id="GO:0005634">
    <property type="term" value="C:nucleus"/>
    <property type="evidence" value="ECO:0007669"/>
    <property type="project" value="UniProtKB-SubCell"/>
</dbReference>
<evidence type="ECO:0000313" key="7">
    <source>
        <dbReference type="EMBL" id="ACI05255.1"/>
    </source>
</evidence>
<accession>B6DT61</accession>
<evidence type="ECO:0000256" key="4">
    <source>
        <dbReference type="ARBA" id="ARBA00023163"/>
    </source>
</evidence>
<dbReference type="InterPro" id="IPR002100">
    <property type="entry name" value="TF_MADSbox"/>
</dbReference>
<comment type="subcellular location">
    <subcellularLocation>
        <location evidence="1">Nucleus</location>
    </subcellularLocation>
</comment>
<sequence length="67" mass="7626">MDIVSERALFAKKIQSLYKKAQEPFTLCDAKVAIIIFKNGENTPILCPSQAVAEYIARTFRNTDEFQ</sequence>
<proteinExistence type="predicted"/>
<organism evidence="7">
    <name type="scientific">Petunia hybrida</name>
    <name type="common">Petunia</name>
    <dbReference type="NCBI Taxonomy" id="4102"/>
    <lineage>
        <taxon>Eukaryota</taxon>
        <taxon>Viridiplantae</taxon>
        <taxon>Streptophyta</taxon>
        <taxon>Embryophyta</taxon>
        <taxon>Tracheophyta</taxon>
        <taxon>Spermatophyta</taxon>
        <taxon>Magnoliopsida</taxon>
        <taxon>eudicotyledons</taxon>
        <taxon>Gunneridae</taxon>
        <taxon>Pentapetalae</taxon>
        <taxon>asterids</taxon>
        <taxon>lamiids</taxon>
        <taxon>Solanales</taxon>
        <taxon>Solanaceae</taxon>
        <taxon>Petunioideae</taxon>
        <taxon>Petunia</taxon>
    </lineage>
</organism>
<evidence type="ECO:0000259" key="6">
    <source>
        <dbReference type="PROSITE" id="PS50066"/>
    </source>
</evidence>
<dbReference type="Pfam" id="PF00319">
    <property type="entry name" value="SRF-TF"/>
    <property type="match status" value="1"/>
</dbReference>
<evidence type="ECO:0000256" key="3">
    <source>
        <dbReference type="ARBA" id="ARBA00023125"/>
    </source>
</evidence>
<reference evidence="7" key="1">
    <citation type="journal article" date="2010" name="Mol. Biol. Evol.">
        <title>Divergence of recently duplicated M{gamma}-type MADS-box genes in Petunia.</title>
        <authorList>
            <person name="Bemer M."/>
            <person name="Gordon J."/>
            <person name="Weterings K."/>
            <person name="Angenent G.C."/>
        </authorList>
    </citation>
    <scope>NUCLEOTIDE SEQUENCE</scope>
</reference>
<dbReference type="EMBL" id="FJ168509">
    <property type="protein sequence ID" value="ACI05255.1"/>
    <property type="molecule type" value="Genomic_DNA"/>
</dbReference>
<evidence type="ECO:0000256" key="1">
    <source>
        <dbReference type="ARBA" id="ARBA00004123"/>
    </source>
</evidence>
<dbReference type="SUPFAM" id="SSF55455">
    <property type="entry name" value="SRF-like"/>
    <property type="match status" value="1"/>
</dbReference>
<dbReference type="GO" id="GO:0046983">
    <property type="term" value="F:protein dimerization activity"/>
    <property type="evidence" value="ECO:0007669"/>
    <property type="project" value="InterPro"/>
</dbReference>
<keyword evidence="2" id="KW-0805">Transcription regulation</keyword>
<dbReference type="Gene3D" id="3.40.1810.10">
    <property type="entry name" value="Transcription factor, MADS-box"/>
    <property type="match status" value="1"/>
</dbReference>
<evidence type="ECO:0000256" key="5">
    <source>
        <dbReference type="ARBA" id="ARBA00023242"/>
    </source>
</evidence>
<name>B6DT61_PETHY</name>
<keyword evidence="4" id="KW-0804">Transcription</keyword>